<evidence type="ECO:0000256" key="1">
    <source>
        <dbReference type="ARBA" id="ARBA00022737"/>
    </source>
</evidence>
<dbReference type="Proteomes" id="UP001165289">
    <property type="component" value="Unassembled WGS sequence"/>
</dbReference>
<dbReference type="PANTHER" id="PTHR24174:SF16">
    <property type="entry name" value="CASKIN-2"/>
    <property type="match status" value="1"/>
</dbReference>
<comment type="caution">
    <text evidence="6">The sequence shown here is derived from an EMBL/GenBank/DDBJ whole genome shotgun (WGS) entry which is preliminary data.</text>
</comment>
<evidence type="ECO:0000256" key="3">
    <source>
        <dbReference type="PROSITE-ProRule" id="PRU00023"/>
    </source>
</evidence>
<evidence type="ECO:0000256" key="5">
    <source>
        <dbReference type="SAM" id="SignalP"/>
    </source>
</evidence>
<dbReference type="EMBL" id="JAKMXF010000330">
    <property type="protein sequence ID" value="KAI6648510.1"/>
    <property type="molecule type" value="Genomic_DNA"/>
</dbReference>
<name>A0AAV7JI14_9METZ</name>
<feature type="compositionally biased region" description="Polar residues" evidence="4">
    <location>
        <begin position="205"/>
        <end position="216"/>
    </location>
</feature>
<feature type="chain" id="PRO_5044000846" evidence="5">
    <location>
        <begin position="23"/>
        <end position="416"/>
    </location>
</feature>
<feature type="region of interest" description="Disordered" evidence="4">
    <location>
        <begin position="179"/>
        <end position="216"/>
    </location>
</feature>
<dbReference type="Gene3D" id="1.25.40.20">
    <property type="entry name" value="Ankyrin repeat-containing domain"/>
    <property type="match status" value="1"/>
</dbReference>
<feature type="signal peptide" evidence="5">
    <location>
        <begin position="1"/>
        <end position="22"/>
    </location>
</feature>
<evidence type="ECO:0000313" key="6">
    <source>
        <dbReference type="EMBL" id="KAI6648510.1"/>
    </source>
</evidence>
<feature type="compositionally biased region" description="Low complexity" evidence="4">
    <location>
        <begin position="179"/>
        <end position="195"/>
    </location>
</feature>
<dbReference type="InterPro" id="IPR036770">
    <property type="entry name" value="Ankyrin_rpt-contain_sf"/>
</dbReference>
<organism evidence="6 7">
    <name type="scientific">Oopsacas minuta</name>
    <dbReference type="NCBI Taxonomy" id="111878"/>
    <lineage>
        <taxon>Eukaryota</taxon>
        <taxon>Metazoa</taxon>
        <taxon>Porifera</taxon>
        <taxon>Hexactinellida</taxon>
        <taxon>Hexasterophora</taxon>
        <taxon>Lyssacinosida</taxon>
        <taxon>Leucopsacidae</taxon>
        <taxon>Oopsacas</taxon>
    </lineage>
</organism>
<dbReference type="SUPFAM" id="SSF48403">
    <property type="entry name" value="Ankyrin repeat"/>
    <property type="match status" value="1"/>
</dbReference>
<gene>
    <name evidence="6" type="ORF">LOD99_8142</name>
</gene>
<accession>A0AAV7JI14</accession>
<keyword evidence="1" id="KW-0677">Repeat</keyword>
<dbReference type="PANTHER" id="PTHR24174">
    <property type="entry name" value="ANKYRIN REPEAT AND STERILE ALPHA MOTIF DOMAIN-CONTAINING PROTEIN 1"/>
    <property type="match status" value="1"/>
</dbReference>
<proteinExistence type="predicted"/>
<dbReference type="SMART" id="SM00248">
    <property type="entry name" value="ANK"/>
    <property type="match status" value="2"/>
</dbReference>
<dbReference type="InterPro" id="IPR033635">
    <property type="entry name" value="ANKS1/Caskin"/>
</dbReference>
<sequence>MTQFNTPVLLRMVNLLLRKVSGILNTPHSTKHTCLHFAARNGHNSILQLLIDKGLSINTTCNTGSCLHEAALHGRIETVAYVLDRNIDVYLTNSLGQTVLEAIQSLAASLCRSRIQQLISDHICHKVKLGVGNRKNTRSYHNGLSTHTTGFRMEGVDDSNAFQRSSSFIVKPSQAMFPNMSNTPSGSSSNNSSYSAPYQELNTRDPPTSKAQQNQYSNDAIMYTRKVRGLADTNIHYDDDVTHAPLSVIRKPNNNLPVSLHGNGIYYYQTPSAKFNPSQEEFQSLPSDFTQHHSNRKRDSTSSDDYFARQERDRHDYDISVMGGALQQFPDLNTSESEFDEASVDSSSHNSYDNLANLYTKKSAPLVKLNPAHSLFADLLSDEPSEGEQEIYEVRINNITNYVHVYLTKADFNTYM</sequence>
<keyword evidence="7" id="KW-1185">Reference proteome</keyword>
<reference evidence="6 7" key="1">
    <citation type="journal article" date="2023" name="BMC Biol.">
        <title>The compact genome of the sponge Oopsacas minuta (Hexactinellida) is lacking key metazoan core genes.</title>
        <authorList>
            <person name="Santini S."/>
            <person name="Schenkelaars Q."/>
            <person name="Jourda C."/>
            <person name="Duchesne M."/>
            <person name="Belahbib H."/>
            <person name="Rocher C."/>
            <person name="Selva M."/>
            <person name="Riesgo A."/>
            <person name="Vervoort M."/>
            <person name="Leys S.P."/>
            <person name="Kodjabachian L."/>
            <person name="Le Bivic A."/>
            <person name="Borchiellini C."/>
            <person name="Claverie J.M."/>
            <person name="Renard E."/>
        </authorList>
    </citation>
    <scope>NUCLEOTIDE SEQUENCE [LARGE SCALE GENOMIC DNA]</scope>
    <source>
        <strain evidence="6">SPO-2</strain>
    </source>
</reference>
<feature type="repeat" description="ANK" evidence="3">
    <location>
        <begin position="30"/>
        <end position="62"/>
    </location>
</feature>
<evidence type="ECO:0000256" key="4">
    <source>
        <dbReference type="SAM" id="MobiDB-lite"/>
    </source>
</evidence>
<protein>
    <submittedName>
        <fullName evidence="6">Caskin-1-like isoform X2</fullName>
    </submittedName>
</protein>
<evidence type="ECO:0000256" key="2">
    <source>
        <dbReference type="ARBA" id="ARBA00023043"/>
    </source>
</evidence>
<dbReference type="PROSITE" id="PS50088">
    <property type="entry name" value="ANK_REPEAT"/>
    <property type="match status" value="1"/>
</dbReference>
<dbReference type="PROSITE" id="PS50297">
    <property type="entry name" value="ANK_REP_REGION"/>
    <property type="match status" value="1"/>
</dbReference>
<dbReference type="Pfam" id="PF12796">
    <property type="entry name" value="Ank_2"/>
    <property type="match status" value="1"/>
</dbReference>
<keyword evidence="5" id="KW-0732">Signal</keyword>
<keyword evidence="2 3" id="KW-0040">ANK repeat</keyword>
<evidence type="ECO:0000313" key="7">
    <source>
        <dbReference type="Proteomes" id="UP001165289"/>
    </source>
</evidence>
<dbReference type="AlphaFoldDB" id="A0AAV7JI14"/>
<dbReference type="InterPro" id="IPR002110">
    <property type="entry name" value="Ankyrin_rpt"/>
</dbReference>